<evidence type="ECO:0000259" key="7">
    <source>
        <dbReference type="SMART" id="SM00849"/>
    </source>
</evidence>
<reference evidence="8 9" key="1">
    <citation type="submission" date="2019-06" db="EMBL/GenBank/DDBJ databases">
        <title>Genome analyses of bacteria isolated from kimchi.</title>
        <authorList>
            <person name="Lee S."/>
            <person name="Ahn S."/>
            <person name="Roh S."/>
        </authorList>
    </citation>
    <scope>NUCLEOTIDE SEQUENCE [LARGE SCALE GENOMIC DNA]</scope>
    <source>
        <strain evidence="8 9">CBA3620</strain>
    </source>
</reference>
<dbReference type="Proteomes" id="UP000321332">
    <property type="component" value="Chromosome"/>
</dbReference>
<feature type="transmembrane region" description="Helical" evidence="6">
    <location>
        <begin position="276"/>
        <end position="300"/>
    </location>
</feature>
<feature type="domain" description="Metallo-beta-lactamase" evidence="7">
    <location>
        <begin position="496"/>
        <end position="704"/>
    </location>
</feature>
<feature type="transmembrane region" description="Helical" evidence="6">
    <location>
        <begin position="353"/>
        <end position="370"/>
    </location>
</feature>
<keyword evidence="2" id="KW-1003">Cell membrane</keyword>
<dbReference type="InterPro" id="IPR025405">
    <property type="entry name" value="DUF4131"/>
</dbReference>
<evidence type="ECO:0000256" key="3">
    <source>
        <dbReference type="ARBA" id="ARBA00022692"/>
    </source>
</evidence>
<keyword evidence="5 6" id="KW-0472">Membrane</keyword>
<feature type="transmembrane region" description="Helical" evidence="6">
    <location>
        <begin position="233"/>
        <end position="256"/>
    </location>
</feature>
<feature type="transmembrane region" description="Helical" evidence="6">
    <location>
        <begin position="312"/>
        <end position="333"/>
    </location>
</feature>
<evidence type="ECO:0000313" key="9">
    <source>
        <dbReference type="Proteomes" id="UP000321332"/>
    </source>
</evidence>
<dbReference type="Pfam" id="PF13567">
    <property type="entry name" value="DUF4131"/>
    <property type="match status" value="1"/>
</dbReference>
<evidence type="ECO:0000256" key="4">
    <source>
        <dbReference type="ARBA" id="ARBA00022989"/>
    </source>
</evidence>
<dbReference type="InterPro" id="IPR001279">
    <property type="entry name" value="Metallo-B-lactamas"/>
</dbReference>
<dbReference type="InterPro" id="IPR004797">
    <property type="entry name" value="Competence_ComEC/Rec2"/>
</dbReference>
<evidence type="ECO:0000256" key="1">
    <source>
        <dbReference type="ARBA" id="ARBA00004651"/>
    </source>
</evidence>
<dbReference type="CDD" id="cd07731">
    <property type="entry name" value="ComA-like_MBL-fold"/>
    <property type="match status" value="1"/>
</dbReference>
<comment type="subcellular location">
    <subcellularLocation>
        <location evidence="1">Cell membrane</location>
        <topology evidence="1">Multi-pass membrane protein</topology>
    </subcellularLocation>
</comment>
<dbReference type="PANTHER" id="PTHR30619:SF7">
    <property type="entry name" value="BETA-LACTAMASE DOMAIN PROTEIN"/>
    <property type="match status" value="1"/>
</dbReference>
<dbReference type="EMBL" id="CP042374">
    <property type="protein sequence ID" value="QEA33146.1"/>
    <property type="molecule type" value="Genomic_DNA"/>
</dbReference>
<evidence type="ECO:0000313" key="8">
    <source>
        <dbReference type="EMBL" id="QEA33146.1"/>
    </source>
</evidence>
<proteinExistence type="predicted"/>
<gene>
    <name evidence="8" type="ORF">FGL89_02775</name>
</gene>
<accession>A0AAE6IIT9</accession>
<feature type="transmembrane region" description="Helical" evidence="6">
    <location>
        <begin position="440"/>
        <end position="457"/>
    </location>
</feature>
<dbReference type="InterPro" id="IPR036866">
    <property type="entry name" value="RibonucZ/Hydroxyglut_hydro"/>
</dbReference>
<dbReference type="SUPFAM" id="SSF56281">
    <property type="entry name" value="Metallo-hydrolase/oxidoreductase"/>
    <property type="match status" value="1"/>
</dbReference>
<dbReference type="SMART" id="SM00849">
    <property type="entry name" value="Lactamase_B"/>
    <property type="match status" value="1"/>
</dbReference>
<dbReference type="InterPro" id="IPR004477">
    <property type="entry name" value="ComEC_N"/>
</dbReference>
<dbReference type="RefSeq" id="WP_147000358.1">
    <property type="nucleotide sequence ID" value="NZ_CP042374.1"/>
</dbReference>
<feature type="transmembrane region" description="Helical" evidence="6">
    <location>
        <begin position="7"/>
        <end position="39"/>
    </location>
</feature>
<dbReference type="InterPro" id="IPR035681">
    <property type="entry name" value="ComA-like_MBL"/>
</dbReference>
<dbReference type="PANTHER" id="PTHR30619">
    <property type="entry name" value="DNA INTERNALIZATION/COMPETENCE PROTEIN COMEC/REC2"/>
    <property type="match status" value="1"/>
</dbReference>
<sequence>MPGRHLLLVSLTIAAIGAVIYRINAITITLMLICVLLLMINFNRYLFILLLSLAVPFTLYFIYDAHDLKQQISQVHPDKQQINGIIFPDSVNIDGDKLKTDAHLENGQVVRLYYTLTSETEKNNWLCETQVIRFSASAKVSRIKPATNFNQFDAQKYYETKHITHQANVEFLHCDSGQAKNWYQKIRYQLHIWHAMSLQNAEKLPQPLSDYAQALILGKTPQTLYENNPGVQVLGLIHLFSVSGFHVSYLLMLLMAGFKRLYIPKEIASGIGALALIMYFIFAGEPAVLVRALIAGLLLMFQQASHCKIKSFNIWALSLLGSLIYAPGILLTLGGQLSFALTFCLLFTQKLNFWQVNLLLSVVSFPLIVVQQYHWHLLQTCANFAAIPVFGTLIVPCVMIGYFGQSVTGVVYWMNATIASFAKTLDWLATWPGDLIVGKIPWLFVLLLLIAGLLCFVREKKVALYARVLWPIIFAITLIWTHFPVHGELTTFDIGQGDAALIRTPFNRTVTLIDTGGKVTFGQQKNWQKQRFTQTNGEAVIVNYLHSCGISRVDHLVLTHQDFDHIGDAKIILQQMSVKYVIVPAGMMKKEAYMREIQPYLKKAQVIEAIAGTKVPKLPLQILHPFVAGEADNENSIALFGKIGGKQLFTAGDLDQGGEVAIANHYPNLVVDLIKFGHHGSKTSTNPEIMKRWHPQIGIVSAGRHNRYNHPSEETLKTAQDNQILVYNTQAHGMIKYSYFREKGHFKVKLTDEFTTTTAEH</sequence>
<dbReference type="NCBIfam" id="TIGR00361">
    <property type="entry name" value="ComEC_Rec2"/>
    <property type="match status" value="1"/>
</dbReference>
<evidence type="ECO:0000256" key="2">
    <source>
        <dbReference type="ARBA" id="ARBA00022475"/>
    </source>
</evidence>
<dbReference type="AlphaFoldDB" id="A0AAE6IIT9"/>
<keyword evidence="4 6" id="KW-1133">Transmembrane helix</keyword>
<protein>
    <submittedName>
        <fullName evidence="8">DNA internalization-related competence protein ComEC/Rec2</fullName>
    </submittedName>
</protein>
<organism evidence="8 9">
    <name type="scientific">Leuconostoc carnosum</name>
    <dbReference type="NCBI Taxonomy" id="1252"/>
    <lineage>
        <taxon>Bacteria</taxon>
        <taxon>Bacillati</taxon>
        <taxon>Bacillota</taxon>
        <taxon>Bacilli</taxon>
        <taxon>Lactobacillales</taxon>
        <taxon>Lactobacillaceae</taxon>
        <taxon>Leuconostoc</taxon>
    </lineage>
</organism>
<feature type="transmembrane region" description="Helical" evidence="6">
    <location>
        <begin position="45"/>
        <end position="63"/>
    </location>
</feature>
<keyword evidence="3 6" id="KW-0812">Transmembrane</keyword>
<name>A0AAE6IIT9_LEUCA</name>
<dbReference type="GO" id="GO:0030420">
    <property type="term" value="P:establishment of competence for transformation"/>
    <property type="evidence" value="ECO:0007669"/>
    <property type="project" value="InterPro"/>
</dbReference>
<dbReference type="Pfam" id="PF00753">
    <property type="entry name" value="Lactamase_B"/>
    <property type="match status" value="1"/>
</dbReference>
<evidence type="ECO:0000256" key="6">
    <source>
        <dbReference type="SAM" id="Phobius"/>
    </source>
</evidence>
<dbReference type="Gene3D" id="3.60.15.10">
    <property type="entry name" value="Ribonuclease Z/Hydroxyacylglutathione hydrolase-like"/>
    <property type="match status" value="1"/>
</dbReference>
<dbReference type="GO" id="GO:0005886">
    <property type="term" value="C:plasma membrane"/>
    <property type="evidence" value="ECO:0007669"/>
    <property type="project" value="UniProtKB-SubCell"/>
</dbReference>
<dbReference type="GeneID" id="61186653"/>
<evidence type="ECO:0000256" key="5">
    <source>
        <dbReference type="ARBA" id="ARBA00023136"/>
    </source>
</evidence>
<feature type="transmembrane region" description="Helical" evidence="6">
    <location>
        <begin position="464"/>
        <end position="483"/>
    </location>
</feature>
<dbReference type="Pfam" id="PF03772">
    <property type="entry name" value="Competence"/>
    <property type="match status" value="1"/>
</dbReference>
<dbReference type="NCBIfam" id="TIGR00360">
    <property type="entry name" value="ComEC_N-term"/>
    <property type="match status" value="1"/>
</dbReference>
<dbReference type="InterPro" id="IPR052159">
    <property type="entry name" value="Competence_DNA_uptake"/>
</dbReference>
<feature type="transmembrane region" description="Helical" evidence="6">
    <location>
        <begin position="382"/>
        <end position="404"/>
    </location>
</feature>